<dbReference type="InterPro" id="IPR041616">
    <property type="entry name" value="PheRS_beta_core"/>
</dbReference>
<dbReference type="GO" id="GO:0005524">
    <property type="term" value="F:ATP binding"/>
    <property type="evidence" value="ECO:0007669"/>
    <property type="project" value="UniProtKB-UniRule"/>
</dbReference>
<evidence type="ECO:0000256" key="14">
    <source>
        <dbReference type="ARBA" id="ARBA00049255"/>
    </source>
</evidence>
<dbReference type="SUPFAM" id="SSF56037">
    <property type="entry name" value="PheT/TilS domain"/>
    <property type="match status" value="1"/>
</dbReference>
<keyword evidence="13 15" id="KW-0030">Aminoacyl-tRNA synthetase</keyword>
<dbReference type="GO" id="GO:0009328">
    <property type="term" value="C:phenylalanine-tRNA ligase complex"/>
    <property type="evidence" value="ECO:0007669"/>
    <property type="project" value="TreeGrafter"/>
</dbReference>
<dbReference type="SUPFAM" id="SSF55681">
    <property type="entry name" value="Class II aaRS and biotin synthetases"/>
    <property type="match status" value="1"/>
</dbReference>
<dbReference type="Pfam" id="PF17759">
    <property type="entry name" value="tRNA_synthFbeta"/>
    <property type="match status" value="1"/>
</dbReference>
<keyword evidence="11 16" id="KW-0694">RNA-binding</keyword>
<feature type="domain" description="B5" evidence="19">
    <location>
        <begin position="399"/>
        <end position="475"/>
    </location>
</feature>
<dbReference type="SMART" id="SM00873">
    <property type="entry name" value="B3_4"/>
    <property type="match status" value="1"/>
</dbReference>
<comment type="subunit">
    <text evidence="3 15">Tetramer of two alpha and two beta subunits.</text>
</comment>
<keyword evidence="5 16" id="KW-0820">tRNA-binding</keyword>
<keyword evidence="9 15" id="KW-0067">ATP-binding</keyword>
<evidence type="ECO:0000256" key="6">
    <source>
        <dbReference type="ARBA" id="ARBA00022598"/>
    </source>
</evidence>
<dbReference type="AlphaFoldDB" id="A0A8J2FT71"/>
<organism evidence="20 21">
    <name type="scientific">Candidatus Methylacidithermus pantelleriae</name>
    <dbReference type="NCBI Taxonomy" id="2744239"/>
    <lineage>
        <taxon>Bacteria</taxon>
        <taxon>Pseudomonadati</taxon>
        <taxon>Verrucomicrobiota</taxon>
        <taxon>Methylacidiphilae</taxon>
        <taxon>Methylacidiphilales</taxon>
        <taxon>Methylacidiphilaceae</taxon>
        <taxon>Candidatus Methylacidithermus</taxon>
    </lineage>
</organism>
<reference evidence="20" key="1">
    <citation type="submission" date="2021-02" db="EMBL/GenBank/DDBJ databases">
        <authorList>
            <person name="Cremers G."/>
            <person name="Picone N."/>
        </authorList>
    </citation>
    <scope>NUCLEOTIDE SEQUENCE</scope>
    <source>
        <strain evidence="20">PQ17</strain>
    </source>
</reference>
<dbReference type="Pfam" id="PF03147">
    <property type="entry name" value="FDX-ACB"/>
    <property type="match status" value="1"/>
</dbReference>
<dbReference type="InterPro" id="IPR045864">
    <property type="entry name" value="aa-tRNA-synth_II/BPL/LPL"/>
</dbReference>
<evidence type="ECO:0000256" key="10">
    <source>
        <dbReference type="ARBA" id="ARBA00022842"/>
    </source>
</evidence>
<dbReference type="InterPro" id="IPR012340">
    <property type="entry name" value="NA-bd_OB-fold"/>
</dbReference>
<feature type="binding site" evidence="15">
    <location>
        <position position="453"/>
    </location>
    <ligand>
        <name>Mg(2+)</name>
        <dbReference type="ChEBI" id="CHEBI:18420"/>
        <note>shared with alpha subunit</note>
    </ligand>
</feature>
<dbReference type="Gene3D" id="2.40.50.140">
    <property type="entry name" value="Nucleic acid-binding proteins"/>
    <property type="match status" value="1"/>
</dbReference>
<dbReference type="InterPro" id="IPR002547">
    <property type="entry name" value="tRNA-bd_dom"/>
</dbReference>
<dbReference type="PANTHER" id="PTHR10947">
    <property type="entry name" value="PHENYLALANYL-TRNA SYNTHETASE BETA CHAIN AND LEUCINE-RICH REPEAT-CONTAINING PROTEIN 47"/>
    <property type="match status" value="1"/>
</dbReference>
<keyword evidence="8 15" id="KW-0547">Nucleotide-binding</keyword>
<dbReference type="SUPFAM" id="SSF50249">
    <property type="entry name" value="Nucleic acid-binding proteins"/>
    <property type="match status" value="1"/>
</dbReference>
<dbReference type="Gene3D" id="3.50.40.10">
    <property type="entry name" value="Phenylalanyl-trna Synthetase, Chain B, domain 3"/>
    <property type="match status" value="1"/>
</dbReference>
<dbReference type="SMART" id="SM00874">
    <property type="entry name" value="B5"/>
    <property type="match status" value="1"/>
</dbReference>
<feature type="binding site" evidence="15">
    <location>
        <position position="462"/>
    </location>
    <ligand>
        <name>Mg(2+)</name>
        <dbReference type="ChEBI" id="CHEBI:18420"/>
        <note>shared with alpha subunit</note>
    </ligand>
</feature>
<dbReference type="EC" id="6.1.1.20" evidence="15"/>
<evidence type="ECO:0000256" key="1">
    <source>
        <dbReference type="ARBA" id="ARBA00004496"/>
    </source>
</evidence>
<evidence type="ECO:0000256" key="9">
    <source>
        <dbReference type="ARBA" id="ARBA00022840"/>
    </source>
</evidence>
<evidence type="ECO:0000256" key="3">
    <source>
        <dbReference type="ARBA" id="ARBA00011209"/>
    </source>
</evidence>
<keyword evidence="7 15" id="KW-0479">Metal-binding</keyword>
<dbReference type="GO" id="GO:0000049">
    <property type="term" value="F:tRNA binding"/>
    <property type="evidence" value="ECO:0007669"/>
    <property type="project" value="UniProtKB-UniRule"/>
</dbReference>
<evidence type="ECO:0000256" key="16">
    <source>
        <dbReference type="PROSITE-ProRule" id="PRU00209"/>
    </source>
</evidence>
<dbReference type="CDD" id="cd02796">
    <property type="entry name" value="tRNA_bind_bactPheRS"/>
    <property type="match status" value="1"/>
</dbReference>
<evidence type="ECO:0000256" key="8">
    <source>
        <dbReference type="ARBA" id="ARBA00022741"/>
    </source>
</evidence>
<dbReference type="Proteomes" id="UP000663859">
    <property type="component" value="Unassembled WGS sequence"/>
</dbReference>
<dbReference type="Gene3D" id="3.30.930.10">
    <property type="entry name" value="Bira Bifunctional Protein, Domain 2"/>
    <property type="match status" value="1"/>
</dbReference>
<dbReference type="InterPro" id="IPR033714">
    <property type="entry name" value="tRNA_bind_bactPheRS"/>
</dbReference>
<dbReference type="GO" id="GO:0000287">
    <property type="term" value="F:magnesium ion binding"/>
    <property type="evidence" value="ECO:0007669"/>
    <property type="project" value="UniProtKB-UniRule"/>
</dbReference>
<dbReference type="Pfam" id="PF03483">
    <property type="entry name" value="B3_4"/>
    <property type="match status" value="1"/>
</dbReference>
<evidence type="ECO:0000256" key="7">
    <source>
        <dbReference type="ARBA" id="ARBA00022723"/>
    </source>
</evidence>
<dbReference type="InterPro" id="IPR005146">
    <property type="entry name" value="B3/B4_tRNA-bd"/>
</dbReference>
<keyword evidence="12 15" id="KW-0648">Protein biosynthesis</keyword>
<dbReference type="InterPro" id="IPR045060">
    <property type="entry name" value="Phe-tRNA-ligase_IIc_bsu"/>
</dbReference>
<dbReference type="Pfam" id="PF01588">
    <property type="entry name" value="tRNA_bind"/>
    <property type="match status" value="1"/>
</dbReference>
<evidence type="ECO:0000256" key="15">
    <source>
        <dbReference type="HAMAP-Rule" id="MF_00283"/>
    </source>
</evidence>
<comment type="similarity">
    <text evidence="2 15">Belongs to the phenylalanyl-tRNA synthetase beta subunit family. Type 1 subfamily.</text>
</comment>
<dbReference type="GO" id="GO:0004826">
    <property type="term" value="F:phenylalanine-tRNA ligase activity"/>
    <property type="evidence" value="ECO:0007669"/>
    <property type="project" value="UniProtKB-UniRule"/>
</dbReference>
<proteinExistence type="inferred from homology"/>
<dbReference type="Pfam" id="PF03484">
    <property type="entry name" value="B5"/>
    <property type="match status" value="1"/>
</dbReference>
<dbReference type="PANTHER" id="PTHR10947:SF0">
    <property type="entry name" value="PHENYLALANINE--TRNA LIGASE BETA SUBUNIT"/>
    <property type="match status" value="1"/>
</dbReference>
<dbReference type="PROSITE" id="PS51447">
    <property type="entry name" value="FDX_ACB"/>
    <property type="match status" value="1"/>
</dbReference>
<dbReference type="EMBL" id="CAJNOB010000034">
    <property type="protein sequence ID" value="CAF0700793.1"/>
    <property type="molecule type" value="Genomic_DNA"/>
</dbReference>
<dbReference type="PROSITE" id="PS50886">
    <property type="entry name" value="TRBD"/>
    <property type="match status" value="1"/>
</dbReference>
<evidence type="ECO:0000313" key="21">
    <source>
        <dbReference type="Proteomes" id="UP000663859"/>
    </source>
</evidence>
<dbReference type="InterPro" id="IPR005121">
    <property type="entry name" value="Fdx_antiC-bd"/>
</dbReference>
<keyword evidence="6 15" id="KW-0436">Ligase</keyword>
<dbReference type="InterPro" id="IPR020825">
    <property type="entry name" value="Phe-tRNA_synthase-like_B3/B4"/>
</dbReference>
<dbReference type="PROSITE" id="PS51483">
    <property type="entry name" value="B5"/>
    <property type="match status" value="1"/>
</dbReference>
<comment type="subcellular location">
    <subcellularLocation>
        <location evidence="1 15">Cytoplasm</location>
    </subcellularLocation>
</comment>
<keyword evidence="10 15" id="KW-0460">Magnesium</keyword>
<evidence type="ECO:0000256" key="12">
    <source>
        <dbReference type="ARBA" id="ARBA00022917"/>
    </source>
</evidence>
<comment type="caution">
    <text evidence="20">The sequence shown here is derived from an EMBL/GenBank/DDBJ whole genome shotgun (WGS) entry which is preliminary data.</text>
</comment>
<dbReference type="InterPro" id="IPR036690">
    <property type="entry name" value="Fdx_antiC-bd_sf"/>
</dbReference>
<dbReference type="SMART" id="SM00896">
    <property type="entry name" value="FDX-ACB"/>
    <property type="match status" value="1"/>
</dbReference>
<protein>
    <recommendedName>
        <fullName evidence="15">Phenylalanine--tRNA ligase beta subunit</fullName>
        <ecNumber evidence="15">6.1.1.20</ecNumber>
    </recommendedName>
    <alternativeName>
        <fullName evidence="15">Phenylalanyl-tRNA synthetase beta subunit</fullName>
        <shortName evidence="15">PheRS</shortName>
    </alternativeName>
</protein>
<dbReference type="Gene3D" id="3.30.70.380">
    <property type="entry name" value="Ferrodoxin-fold anticodon-binding domain"/>
    <property type="match status" value="1"/>
</dbReference>
<feature type="domain" description="FDX-ACB" evidence="18">
    <location>
        <begin position="671"/>
        <end position="767"/>
    </location>
</feature>
<name>A0A8J2FT71_9BACT</name>
<comment type="catalytic activity">
    <reaction evidence="14 15">
        <text>tRNA(Phe) + L-phenylalanine + ATP = L-phenylalanyl-tRNA(Phe) + AMP + diphosphate + H(+)</text>
        <dbReference type="Rhea" id="RHEA:19413"/>
        <dbReference type="Rhea" id="RHEA-COMP:9668"/>
        <dbReference type="Rhea" id="RHEA-COMP:9699"/>
        <dbReference type="ChEBI" id="CHEBI:15378"/>
        <dbReference type="ChEBI" id="CHEBI:30616"/>
        <dbReference type="ChEBI" id="CHEBI:33019"/>
        <dbReference type="ChEBI" id="CHEBI:58095"/>
        <dbReference type="ChEBI" id="CHEBI:78442"/>
        <dbReference type="ChEBI" id="CHEBI:78531"/>
        <dbReference type="ChEBI" id="CHEBI:456215"/>
        <dbReference type="EC" id="6.1.1.20"/>
    </reaction>
</comment>
<evidence type="ECO:0000259" key="17">
    <source>
        <dbReference type="PROSITE" id="PS50886"/>
    </source>
</evidence>
<dbReference type="HAMAP" id="MF_00283">
    <property type="entry name" value="Phe_tRNA_synth_beta1"/>
    <property type="match status" value="1"/>
</dbReference>
<feature type="binding site" evidence="15">
    <location>
        <position position="463"/>
    </location>
    <ligand>
        <name>Mg(2+)</name>
        <dbReference type="ChEBI" id="CHEBI:18420"/>
        <note>shared with alpha subunit</note>
    </ligand>
</feature>
<comment type="cofactor">
    <cofactor evidence="15">
        <name>Mg(2+)</name>
        <dbReference type="ChEBI" id="CHEBI:18420"/>
    </cofactor>
    <text evidence="15">Binds 2 magnesium ions per tetramer.</text>
</comment>
<dbReference type="InterPro" id="IPR004532">
    <property type="entry name" value="Phe-tRNA-ligase_IIc_bsu_bact"/>
</dbReference>
<accession>A0A8J2FT71</accession>
<dbReference type="Gene3D" id="3.30.56.10">
    <property type="match status" value="2"/>
</dbReference>
<feature type="binding site" evidence="15">
    <location>
        <position position="459"/>
    </location>
    <ligand>
        <name>Mg(2+)</name>
        <dbReference type="ChEBI" id="CHEBI:18420"/>
        <note>shared with alpha subunit</note>
    </ligand>
</feature>
<keyword evidence="4 15" id="KW-0963">Cytoplasm</keyword>
<sequence>MRYSLRWLCRYVQLTCTPEELFNRFTETGTEVERFWRHGIEDPRIVVAEILSWDRHPNADRLRVCRVSTGAQGEHQIVCGATNFKQGDRVALALPGSRLPDGKLIEPVKIRGVSSDGMLCSQKELGISQEAEGIWILPPDWSLGTPLCQWIPADILFEIETTPNRPDLLCHEGLAREAAAIGCGEFFPVETGPLAPCDQPLDWPVKLEVPEACPYYGATLLEDVTVGPSPSWLQALLWAIGKRPINNVVDVTNFVLWELGEPLHAFDADSLDGRIIVRYGQPGESFLGLDGRLYTLDSSMLVIADGQKAHALAGILGGQESAIGPQTRRVLLESAWFEPAVIRRTARKLSLHSDAAYRFERRVDPSAVLRARDRAVLLLGEVAGARLRRSPLVVGEPPPGPGPVRLRYSKIWAFLGVSLSQEEVQAMLQRLGVRCVEEGKNFAVWLPPSWRSDLGEEVDLLEEIVRLTGTQSISGRLPSGRMAPGRVDEAFDRMERLRRALAARGWQECLCIPLLPRGEGDQHGLELANPISSQYARLRLSLKEGLVNVAALNVSRGNRVVRLFEMGRVFRRTQQGMVSEEERLGILWAGEIGEVHWAAPVREVDFYDIKGVVDWLCDRWELLPVEGPIELSEELQLQTGLEVTGYYAEFSLAKYLTSPKLRMLGSFQPLPAHPPVRRDLAILVPASVEHREVLQKLWDCACSLVERIELFDCFVDQEGVRIPAGYKSLGYRLTYRAGDRTLTDEEVNRLQSQLIDRLKQVLPCTVREGSPMRSSAG</sequence>
<dbReference type="InterPro" id="IPR009061">
    <property type="entry name" value="DNA-bd_dom_put_sf"/>
</dbReference>
<evidence type="ECO:0000256" key="2">
    <source>
        <dbReference type="ARBA" id="ARBA00008653"/>
    </source>
</evidence>
<evidence type="ECO:0000259" key="19">
    <source>
        <dbReference type="PROSITE" id="PS51483"/>
    </source>
</evidence>
<dbReference type="RefSeq" id="WP_174582175.1">
    <property type="nucleotide sequence ID" value="NZ_CAJNOB010000034.1"/>
</dbReference>
<evidence type="ECO:0000256" key="5">
    <source>
        <dbReference type="ARBA" id="ARBA00022555"/>
    </source>
</evidence>
<evidence type="ECO:0000256" key="11">
    <source>
        <dbReference type="ARBA" id="ARBA00022884"/>
    </source>
</evidence>
<evidence type="ECO:0000256" key="4">
    <source>
        <dbReference type="ARBA" id="ARBA00022490"/>
    </source>
</evidence>
<evidence type="ECO:0000313" key="20">
    <source>
        <dbReference type="EMBL" id="CAF0700793.1"/>
    </source>
</evidence>
<keyword evidence="21" id="KW-1185">Reference proteome</keyword>
<dbReference type="FunFam" id="2.40.50.140:FF:000045">
    <property type="entry name" value="Phenylalanine--tRNA ligase beta subunit"/>
    <property type="match status" value="1"/>
</dbReference>
<dbReference type="NCBIfam" id="NF045760">
    <property type="entry name" value="YtpR"/>
    <property type="match status" value="1"/>
</dbReference>
<dbReference type="NCBIfam" id="TIGR00472">
    <property type="entry name" value="pheT_bact"/>
    <property type="match status" value="1"/>
</dbReference>
<dbReference type="SUPFAM" id="SSF46955">
    <property type="entry name" value="Putative DNA-binding domain"/>
    <property type="match status" value="1"/>
</dbReference>
<dbReference type="InterPro" id="IPR005147">
    <property type="entry name" value="tRNA_synthase_B5-dom"/>
</dbReference>
<dbReference type="GO" id="GO:0006432">
    <property type="term" value="P:phenylalanyl-tRNA aminoacylation"/>
    <property type="evidence" value="ECO:0007669"/>
    <property type="project" value="UniProtKB-UniRule"/>
</dbReference>
<gene>
    <name evidence="15 20" type="primary">pheT</name>
    <name evidence="20" type="ORF">MPNT_40035</name>
</gene>
<dbReference type="SUPFAM" id="SSF54991">
    <property type="entry name" value="Anticodon-binding domain of PheRS"/>
    <property type="match status" value="1"/>
</dbReference>
<evidence type="ECO:0000256" key="13">
    <source>
        <dbReference type="ARBA" id="ARBA00023146"/>
    </source>
</evidence>
<evidence type="ECO:0000259" key="18">
    <source>
        <dbReference type="PROSITE" id="PS51447"/>
    </source>
</evidence>
<feature type="domain" description="TRNA-binding" evidence="17">
    <location>
        <begin position="39"/>
        <end position="148"/>
    </location>
</feature>